<keyword evidence="4 8" id="KW-0418">Kinase</keyword>
<accession>A0A1G7X244</accession>
<dbReference type="EC" id="2.7.13.3" evidence="2"/>
<sequence length="273" mass="30782">MQTSTLATALTIIISTAIVLCLSIAIIYFLFLYQRKRFRHQQELVEIREAFNQTLLQSKLAIQEQTLDHISKELHANFSHLVSLININLSEALPQIPVEQRENIIETKSLAKQLMSELKALSANLNTDHIIHIGFVKALDNELSRLAKTKKYEIVIAKTGEEYRMLPEHEIILFRLCQEVLNNVVKYAKASKVSTSLTFSPDQFELTIADDGSGFDVEEALKRSGEKQSTGLLNIRKRAALINAEFNIASREGEGTLVSINIPRPEILKSLVL</sequence>
<feature type="transmembrane region" description="Helical" evidence="6">
    <location>
        <begin position="6"/>
        <end position="31"/>
    </location>
</feature>
<protein>
    <recommendedName>
        <fullName evidence="2">histidine kinase</fullName>
        <ecNumber evidence="2">2.7.13.3</ecNumber>
    </recommendedName>
</protein>
<evidence type="ECO:0000259" key="7">
    <source>
        <dbReference type="PROSITE" id="PS50109"/>
    </source>
</evidence>
<evidence type="ECO:0000256" key="6">
    <source>
        <dbReference type="SAM" id="Phobius"/>
    </source>
</evidence>
<keyword evidence="5" id="KW-0902">Two-component regulatory system</keyword>
<evidence type="ECO:0000256" key="2">
    <source>
        <dbReference type="ARBA" id="ARBA00012438"/>
    </source>
</evidence>
<dbReference type="PANTHER" id="PTHR24421:SF10">
    <property type="entry name" value="NITRATE_NITRITE SENSOR PROTEIN NARQ"/>
    <property type="match status" value="1"/>
</dbReference>
<dbReference type="Pfam" id="PF02518">
    <property type="entry name" value="HATPase_c"/>
    <property type="match status" value="1"/>
</dbReference>
<dbReference type="InterPro" id="IPR036890">
    <property type="entry name" value="HATPase_C_sf"/>
</dbReference>
<keyword evidence="6" id="KW-0812">Transmembrane</keyword>
<dbReference type="InterPro" id="IPR005467">
    <property type="entry name" value="His_kinase_dom"/>
</dbReference>
<dbReference type="OrthoDB" id="9760839at2"/>
<dbReference type="GO" id="GO:0000160">
    <property type="term" value="P:phosphorelay signal transduction system"/>
    <property type="evidence" value="ECO:0007669"/>
    <property type="project" value="UniProtKB-KW"/>
</dbReference>
<organism evidence="8 9">
    <name type="scientific">Chitinophaga filiformis</name>
    <name type="common">Myxococcus filiformis</name>
    <name type="synonym">Flexibacter filiformis</name>
    <dbReference type="NCBI Taxonomy" id="104663"/>
    <lineage>
        <taxon>Bacteria</taxon>
        <taxon>Pseudomonadati</taxon>
        <taxon>Bacteroidota</taxon>
        <taxon>Chitinophagia</taxon>
        <taxon>Chitinophagales</taxon>
        <taxon>Chitinophagaceae</taxon>
        <taxon>Chitinophaga</taxon>
    </lineage>
</organism>
<keyword evidence="6" id="KW-1133">Transmembrane helix</keyword>
<evidence type="ECO:0000256" key="4">
    <source>
        <dbReference type="ARBA" id="ARBA00022777"/>
    </source>
</evidence>
<name>A0A1G7X244_CHIFI</name>
<proteinExistence type="predicted"/>
<dbReference type="EMBL" id="FNBN01000006">
    <property type="protein sequence ID" value="SDG78216.1"/>
    <property type="molecule type" value="Genomic_DNA"/>
</dbReference>
<dbReference type="PROSITE" id="PS50109">
    <property type="entry name" value="HIS_KIN"/>
    <property type="match status" value="1"/>
</dbReference>
<dbReference type="Proteomes" id="UP000199045">
    <property type="component" value="Unassembled WGS sequence"/>
</dbReference>
<dbReference type="SUPFAM" id="SSF55874">
    <property type="entry name" value="ATPase domain of HSP90 chaperone/DNA topoisomerase II/histidine kinase"/>
    <property type="match status" value="1"/>
</dbReference>
<keyword evidence="6" id="KW-0472">Membrane</keyword>
<evidence type="ECO:0000256" key="5">
    <source>
        <dbReference type="ARBA" id="ARBA00023012"/>
    </source>
</evidence>
<dbReference type="PANTHER" id="PTHR24421">
    <property type="entry name" value="NITRATE/NITRITE SENSOR PROTEIN NARX-RELATED"/>
    <property type="match status" value="1"/>
</dbReference>
<feature type="domain" description="Histidine kinase" evidence="7">
    <location>
        <begin position="69"/>
        <end position="266"/>
    </location>
</feature>
<evidence type="ECO:0000256" key="1">
    <source>
        <dbReference type="ARBA" id="ARBA00000085"/>
    </source>
</evidence>
<comment type="catalytic activity">
    <reaction evidence="1">
        <text>ATP + protein L-histidine = ADP + protein N-phospho-L-histidine.</text>
        <dbReference type="EC" id="2.7.13.3"/>
    </reaction>
</comment>
<dbReference type="SMART" id="SM00387">
    <property type="entry name" value="HATPase_c"/>
    <property type="match status" value="1"/>
</dbReference>
<dbReference type="InterPro" id="IPR050482">
    <property type="entry name" value="Sensor_HK_TwoCompSys"/>
</dbReference>
<keyword evidence="3" id="KW-0808">Transferase</keyword>
<dbReference type="AlphaFoldDB" id="A0A1G7X244"/>
<evidence type="ECO:0000313" key="9">
    <source>
        <dbReference type="Proteomes" id="UP000199045"/>
    </source>
</evidence>
<dbReference type="CDD" id="cd16917">
    <property type="entry name" value="HATPase_UhpB-NarQ-NarX-like"/>
    <property type="match status" value="1"/>
</dbReference>
<dbReference type="RefSeq" id="WP_089835319.1">
    <property type="nucleotide sequence ID" value="NZ_FNBN01000006.1"/>
</dbReference>
<dbReference type="GO" id="GO:0004673">
    <property type="term" value="F:protein histidine kinase activity"/>
    <property type="evidence" value="ECO:0007669"/>
    <property type="project" value="UniProtKB-EC"/>
</dbReference>
<dbReference type="Gene3D" id="3.30.565.10">
    <property type="entry name" value="Histidine kinase-like ATPase, C-terminal domain"/>
    <property type="match status" value="1"/>
</dbReference>
<dbReference type="STRING" id="104663.SAMN04488121_106267"/>
<reference evidence="8 9" key="1">
    <citation type="submission" date="2016-10" db="EMBL/GenBank/DDBJ databases">
        <authorList>
            <person name="de Groot N.N."/>
        </authorList>
    </citation>
    <scope>NUCLEOTIDE SEQUENCE [LARGE SCALE GENOMIC DNA]</scope>
    <source>
        <strain evidence="8 9">DSM 527</strain>
    </source>
</reference>
<evidence type="ECO:0000313" key="8">
    <source>
        <dbReference type="EMBL" id="SDG78216.1"/>
    </source>
</evidence>
<gene>
    <name evidence="8" type="ORF">SAMN04488121_106267</name>
</gene>
<dbReference type="InterPro" id="IPR003594">
    <property type="entry name" value="HATPase_dom"/>
</dbReference>
<evidence type="ECO:0000256" key="3">
    <source>
        <dbReference type="ARBA" id="ARBA00022679"/>
    </source>
</evidence>